<dbReference type="InterPro" id="IPR017439">
    <property type="entry name" value="Amidohydrolase"/>
</dbReference>
<dbReference type="PANTHER" id="PTHR11014:SF63">
    <property type="entry name" value="METALLOPEPTIDASE, PUTATIVE (AFU_ORTHOLOGUE AFUA_6G09600)-RELATED"/>
    <property type="match status" value="1"/>
</dbReference>
<dbReference type="Proteomes" id="UP001358586">
    <property type="component" value="Chromosome 4"/>
</dbReference>
<evidence type="ECO:0000313" key="1">
    <source>
        <dbReference type="EMBL" id="KAK5836117.1"/>
    </source>
</evidence>
<dbReference type="EMBL" id="JARKNE010000004">
    <property type="protein sequence ID" value="KAK5836117.1"/>
    <property type="molecule type" value="Genomic_DNA"/>
</dbReference>
<organism evidence="1 2">
    <name type="scientific">Gossypium arboreum</name>
    <name type="common">Tree cotton</name>
    <name type="synonym">Gossypium nanking</name>
    <dbReference type="NCBI Taxonomy" id="29729"/>
    <lineage>
        <taxon>Eukaryota</taxon>
        <taxon>Viridiplantae</taxon>
        <taxon>Streptophyta</taxon>
        <taxon>Embryophyta</taxon>
        <taxon>Tracheophyta</taxon>
        <taxon>Spermatophyta</taxon>
        <taxon>Magnoliopsida</taxon>
        <taxon>eudicotyledons</taxon>
        <taxon>Gunneridae</taxon>
        <taxon>Pentapetalae</taxon>
        <taxon>rosids</taxon>
        <taxon>malvids</taxon>
        <taxon>Malvales</taxon>
        <taxon>Malvaceae</taxon>
        <taxon>Malvoideae</taxon>
        <taxon>Gossypium</taxon>
    </lineage>
</organism>
<dbReference type="InterPro" id="IPR002933">
    <property type="entry name" value="Peptidase_M20"/>
</dbReference>
<dbReference type="PANTHER" id="PTHR11014">
    <property type="entry name" value="PEPTIDASE M20 FAMILY MEMBER"/>
    <property type="match status" value="1"/>
</dbReference>
<evidence type="ECO:0008006" key="3">
    <source>
        <dbReference type="Google" id="ProtNLM"/>
    </source>
</evidence>
<comment type="caution">
    <text evidence="1">The sequence shown here is derived from an EMBL/GenBank/DDBJ whole genome shotgun (WGS) entry which is preliminary data.</text>
</comment>
<accession>A0ABR0QAN2</accession>
<sequence>MSIRLDRDLGVARNSSGEILALMVVCDKATLSLFAAKAYVCYQALRFGVRLGLDSVVIEGDSLKMIKICRSDRRDKSKIGTIIANVQHYMFLDLEAHVFIIWLWKSGLDLGSLTRELLHSAKEPAFFDWLKRVRRRIHEYPELAFQEHETGRLIMSELESLGIDYSWPVAKTGIVASVGSGVEPWFGLRADMDALPIQELVEWEHKSKKQGKMHACGHDAHVTMLLGALSTWRRVLRWCLPYDKRQCS</sequence>
<evidence type="ECO:0000313" key="2">
    <source>
        <dbReference type="Proteomes" id="UP001358586"/>
    </source>
</evidence>
<protein>
    <recommendedName>
        <fullName evidence="3">IAA-amino acid hydrolase ILR1-like 3</fullName>
    </recommendedName>
</protein>
<gene>
    <name evidence="1" type="ORF">PVK06_011869</name>
</gene>
<proteinExistence type="predicted"/>
<dbReference type="Gene3D" id="3.40.630.10">
    <property type="entry name" value="Zn peptidases"/>
    <property type="match status" value="1"/>
</dbReference>
<keyword evidence="2" id="KW-1185">Reference proteome</keyword>
<name>A0ABR0QAN2_GOSAR</name>
<reference evidence="1 2" key="1">
    <citation type="submission" date="2023-03" db="EMBL/GenBank/DDBJ databases">
        <title>WGS of Gossypium arboreum.</title>
        <authorList>
            <person name="Yu D."/>
        </authorList>
    </citation>
    <scope>NUCLEOTIDE SEQUENCE [LARGE SCALE GENOMIC DNA]</scope>
    <source>
        <tissue evidence="1">Leaf</tissue>
    </source>
</reference>
<dbReference type="SUPFAM" id="SSF53187">
    <property type="entry name" value="Zn-dependent exopeptidases"/>
    <property type="match status" value="1"/>
</dbReference>
<dbReference type="Pfam" id="PF01546">
    <property type="entry name" value="Peptidase_M20"/>
    <property type="match status" value="1"/>
</dbReference>